<evidence type="ECO:0000256" key="11">
    <source>
        <dbReference type="ARBA" id="ARBA00037877"/>
    </source>
</evidence>
<dbReference type="GO" id="GO:0020037">
    <property type="term" value="F:heme binding"/>
    <property type="evidence" value="ECO:0007669"/>
    <property type="project" value="TreeGrafter"/>
</dbReference>
<keyword evidence="6" id="KW-0256">Endoplasmic reticulum</keyword>
<protein>
    <recommendedName>
        <fullName evidence="13">Cytochrome b5</fullName>
    </recommendedName>
</protein>
<dbReference type="PANTHER" id="PTHR19359:SF150">
    <property type="entry name" value="CYTOCHROME B5"/>
    <property type="match status" value="1"/>
</dbReference>
<keyword evidence="3" id="KW-0349">Heme</keyword>
<evidence type="ECO:0000313" key="15">
    <source>
        <dbReference type="EMBL" id="RWS25604.1"/>
    </source>
</evidence>
<dbReference type="PANTHER" id="PTHR19359">
    <property type="entry name" value="CYTOCHROME B5"/>
    <property type="match status" value="1"/>
</dbReference>
<feature type="domain" description="Cytochrome b5 heme-binding" evidence="14">
    <location>
        <begin position="4"/>
        <end position="99"/>
    </location>
</feature>
<keyword evidence="8" id="KW-0249">Electron transport</keyword>
<dbReference type="AlphaFoldDB" id="A0A443SDL3"/>
<evidence type="ECO:0000256" key="6">
    <source>
        <dbReference type="ARBA" id="ARBA00022824"/>
    </source>
</evidence>
<evidence type="ECO:0000256" key="4">
    <source>
        <dbReference type="ARBA" id="ARBA00022692"/>
    </source>
</evidence>
<evidence type="ECO:0000256" key="13">
    <source>
        <dbReference type="ARBA" id="ARBA00039806"/>
    </source>
</evidence>
<comment type="subcellular location">
    <subcellularLocation>
        <location evidence="1">Endoplasmic reticulum membrane</location>
        <topology evidence="1">Single-pass membrane protein</topology>
        <orientation evidence="1">Cytoplasmic side</orientation>
    </subcellularLocation>
    <subcellularLocation>
        <location evidence="11">Microsome membrane</location>
        <topology evidence="11">Single-pass membrane protein</topology>
        <orientation evidence="11">Cytoplasmic side</orientation>
    </subcellularLocation>
</comment>
<dbReference type="GO" id="GO:0005789">
    <property type="term" value="C:endoplasmic reticulum membrane"/>
    <property type="evidence" value="ECO:0007669"/>
    <property type="project" value="UniProtKB-SubCell"/>
</dbReference>
<evidence type="ECO:0000256" key="1">
    <source>
        <dbReference type="ARBA" id="ARBA00004131"/>
    </source>
</evidence>
<keyword evidence="9" id="KW-0408">Iron</keyword>
<proteinExistence type="inferred from homology"/>
<dbReference type="Proteomes" id="UP000288716">
    <property type="component" value="Unassembled WGS sequence"/>
</dbReference>
<evidence type="ECO:0000256" key="7">
    <source>
        <dbReference type="ARBA" id="ARBA00022848"/>
    </source>
</evidence>
<evidence type="ECO:0000256" key="3">
    <source>
        <dbReference type="ARBA" id="ARBA00022617"/>
    </source>
</evidence>
<name>A0A443SDL3_9ACAR</name>
<dbReference type="STRING" id="299467.A0A443SDL3"/>
<organism evidence="15 16">
    <name type="scientific">Leptotrombidium deliense</name>
    <dbReference type="NCBI Taxonomy" id="299467"/>
    <lineage>
        <taxon>Eukaryota</taxon>
        <taxon>Metazoa</taxon>
        <taxon>Ecdysozoa</taxon>
        <taxon>Arthropoda</taxon>
        <taxon>Chelicerata</taxon>
        <taxon>Arachnida</taxon>
        <taxon>Acari</taxon>
        <taxon>Acariformes</taxon>
        <taxon>Trombidiformes</taxon>
        <taxon>Prostigmata</taxon>
        <taxon>Anystina</taxon>
        <taxon>Parasitengona</taxon>
        <taxon>Trombiculoidea</taxon>
        <taxon>Trombiculidae</taxon>
        <taxon>Leptotrombidium</taxon>
    </lineage>
</organism>
<dbReference type="VEuPathDB" id="VectorBase:LDEU006436"/>
<dbReference type="OrthoDB" id="260519at2759"/>
<evidence type="ECO:0000259" key="14">
    <source>
        <dbReference type="PROSITE" id="PS50255"/>
    </source>
</evidence>
<sequence>MADSKTFTKEEVAKHKNKESTYLIIHDKVYDVTKFLEEVCMNCIHCGSNHVFICCEQHPGGEEVLLEQAGRDATEAFEDVGHSTDARDLMKQFFIGELHDKDKSKNKVEVRFVNR</sequence>
<keyword evidence="5" id="KW-0479">Metal-binding</keyword>
<keyword evidence="2" id="KW-0813">Transport</keyword>
<keyword evidence="16" id="KW-1185">Reference proteome</keyword>
<dbReference type="InterPro" id="IPR050668">
    <property type="entry name" value="Cytochrome_b5"/>
</dbReference>
<evidence type="ECO:0000256" key="2">
    <source>
        <dbReference type="ARBA" id="ARBA00022448"/>
    </source>
</evidence>
<dbReference type="InterPro" id="IPR036400">
    <property type="entry name" value="Cyt_B5-like_heme/steroid_sf"/>
</dbReference>
<accession>A0A443SDL3</accession>
<evidence type="ECO:0000256" key="9">
    <source>
        <dbReference type="ARBA" id="ARBA00023004"/>
    </source>
</evidence>
<dbReference type="Pfam" id="PF00173">
    <property type="entry name" value="Cyt-b5"/>
    <property type="match status" value="2"/>
</dbReference>
<evidence type="ECO:0000256" key="12">
    <source>
        <dbReference type="ARBA" id="ARBA00038168"/>
    </source>
</evidence>
<evidence type="ECO:0000256" key="10">
    <source>
        <dbReference type="ARBA" id="ARBA00023136"/>
    </source>
</evidence>
<dbReference type="SMART" id="SM01117">
    <property type="entry name" value="Cyt-b5"/>
    <property type="match status" value="1"/>
</dbReference>
<keyword evidence="4" id="KW-0812">Transmembrane</keyword>
<evidence type="ECO:0000256" key="5">
    <source>
        <dbReference type="ARBA" id="ARBA00022723"/>
    </source>
</evidence>
<keyword evidence="10" id="KW-0472">Membrane</keyword>
<keyword evidence="7" id="KW-0492">Microsome</keyword>
<evidence type="ECO:0000313" key="16">
    <source>
        <dbReference type="Proteomes" id="UP000288716"/>
    </source>
</evidence>
<dbReference type="Gene3D" id="3.10.120.10">
    <property type="entry name" value="Cytochrome b5-like heme/steroid binding domain"/>
    <property type="match status" value="1"/>
</dbReference>
<dbReference type="SUPFAM" id="SSF55856">
    <property type="entry name" value="Cytochrome b5-like heme/steroid binding domain"/>
    <property type="match status" value="1"/>
</dbReference>
<gene>
    <name evidence="15" type="ORF">B4U80_00575</name>
</gene>
<comment type="caution">
    <text evidence="15">The sequence shown here is derived from an EMBL/GenBank/DDBJ whole genome shotgun (WGS) entry which is preliminary data.</text>
</comment>
<dbReference type="PROSITE" id="PS50255">
    <property type="entry name" value="CYTOCHROME_B5_2"/>
    <property type="match status" value="1"/>
</dbReference>
<dbReference type="GO" id="GO:0046872">
    <property type="term" value="F:metal ion binding"/>
    <property type="evidence" value="ECO:0007669"/>
    <property type="project" value="UniProtKB-KW"/>
</dbReference>
<evidence type="ECO:0000256" key="8">
    <source>
        <dbReference type="ARBA" id="ARBA00022982"/>
    </source>
</evidence>
<dbReference type="EMBL" id="NCKV01003535">
    <property type="protein sequence ID" value="RWS25604.1"/>
    <property type="molecule type" value="Genomic_DNA"/>
</dbReference>
<reference evidence="15 16" key="1">
    <citation type="journal article" date="2018" name="Gigascience">
        <title>Genomes of trombidid mites reveal novel predicted allergens and laterally-transferred genes associated with secondary metabolism.</title>
        <authorList>
            <person name="Dong X."/>
            <person name="Chaisiri K."/>
            <person name="Xia D."/>
            <person name="Armstrong S.D."/>
            <person name="Fang Y."/>
            <person name="Donnelly M.J."/>
            <person name="Kadowaki T."/>
            <person name="McGarry J.W."/>
            <person name="Darby A.C."/>
            <person name="Makepeace B.L."/>
        </authorList>
    </citation>
    <scope>NUCLEOTIDE SEQUENCE [LARGE SCALE GENOMIC DNA]</scope>
    <source>
        <strain evidence="15">UoL-UT</strain>
    </source>
</reference>
<comment type="similarity">
    <text evidence="12">Belongs to the cytochrome b5 family.</text>
</comment>
<dbReference type="InterPro" id="IPR001199">
    <property type="entry name" value="Cyt_B5-like_heme/steroid-bd"/>
</dbReference>